<keyword evidence="1" id="KW-0175">Coiled coil</keyword>
<proteinExistence type="predicted"/>
<protein>
    <recommendedName>
        <fullName evidence="4">SPRY-associated domain-containing protein</fullName>
    </recommendedName>
</protein>
<reference evidence="2 3" key="1">
    <citation type="journal article" date="2018" name="Nat. Ecol. Evol.">
        <title>Shark genomes provide insights into elasmobranch evolution and the origin of vertebrates.</title>
        <authorList>
            <person name="Hara Y"/>
            <person name="Yamaguchi K"/>
            <person name="Onimaru K"/>
            <person name="Kadota M"/>
            <person name="Koyanagi M"/>
            <person name="Keeley SD"/>
            <person name="Tatsumi K"/>
            <person name="Tanaka K"/>
            <person name="Motone F"/>
            <person name="Kageyama Y"/>
            <person name="Nozu R"/>
            <person name="Adachi N"/>
            <person name="Nishimura O"/>
            <person name="Nakagawa R"/>
            <person name="Tanegashima C"/>
            <person name="Kiyatake I"/>
            <person name="Matsumoto R"/>
            <person name="Murakumo K"/>
            <person name="Nishida K"/>
            <person name="Terakita A"/>
            <person name="Kuratani S"/>
            <person name="Sato K"/>
            <person name="Hyodo S Kuraku.S."/>
        </authorList>
    </citation>
    <scope>NUCLEOTIDE SEQUENCE [LARGE SCALE GENOMIC DNA]</scope>
</reference>
<feature type="coiled-coil region" evidence="1">
    <location>
        <begin position="50"/>
        <end position="92"/>
    </location>
</feature>
<dbReference type="STRING" id="75743.A0A401QAX8"/>
<keyword evidence="3" id="KW-1185">Reference proteome</keyword>
<evidence type="ECO:0000313" key="2">
    <source>
        <dbReference type="EMBL" id="GCB82543.1"/>
    </source>
</evidence>
<dbReference type="EMBL" id="BFAA01019538">
    <property type="protein sequence ID" value="GCB82543.1"/>
    <property type="molecule type" value="Genomic_DNA"/>
</dbReference>
<feature type="non-terminal residue" evidence="2">
    <location>
        <position position="1"/>
    </location>
</feature>
<dbReference type="OMA" id="HIRYEFA"/>
<evidence type="ECO:0008006" key="4">
    <source>
        <dbReference type="Google" id="ProtNLM"/>
    </source>
</evidence>
<dbReference type="Proteomes" id="UP000288216">
    <property type="component" value="Unassembled WGS sequence"/>
</dbReference>
<evidence type="ECO:0000256" key="1">
    <source>
        <dbReference type="SAM" id="Coils"/>
    </source>
</evidence>
<dbReference type="AlphaFoldDB" id="A0A401QAX8"/>
<dbReference type="OrthoDB" id="10593256at2759"/>
<name>A0A401QAX8_SCYTO</name>
<accession>A0A401QAX8</accession>
<sequence>DNLKSTLDAVAKRKTTVLKAKFNQKQKISQMREQSRNLQIHIRYEFAKMHRTLNEKEQSLSRDLRDQEDRILEDMRENLRGIQEVLDSIERVLVEFQAKLDQPDILNILKEEGCWNMRFREKHDSMALVDTELSPGIFRGPLQYIAWREMMDSISPGKDI</sequence>
<evidence type="ECO:0000313" key="3">
    <source>
        <dbReference type="Proteomes" id="UP000288216"/>
    </source>
</evidence>
<comment type="caution">
    <text evidence="2">The sequence shown here is derived from an EMBL/GenBank/DDBJ whole genome shotgun (WGS) entry which is preliminary data.</text>
</comment>
<organism evidence="2 3">
    <name type="scientific">Scyliorhinus torazame</name>
    <name type="common">Cloudy catshark</name>
    <name type="synonym">Catulus torazame</name>
    <dbReference type="NCBI Taxonomy" id="75743"/>
    <lineage>
        <taxon>Eukaryota</taxon>
        <taxon>Metazoa</taxon>
        <taxon>Chordata</taxon>
        <taxon>Craniata</taxon>
        <taxon>Vertebrata</taxon>
        <taxon>Chondrichthyes</taxon>
        <taxon>Elasmobranchii</taxon>
        <taxon>Galeomorphii</taxon>
        <taxon>Galeoidea</taxon>
        <taxon>Carcharhiniformes</taxon>
        <taxon>Scyliorhinidae</taxon>
        <taxon>Scyliorhinus</taxon>
    </lineage>
</organism>
<gene>
    <name evidence="2" type="ORF">scyTo_0021639</name>
</gene>